<dbReference type="InterPro" id="IPR028082">
    <property type="entry name" value="Peripla_BP_I"/>
</dbReference>
<dbReference type="CDD" id="cd06339">
    <property type="entry name" value="PBP1_YraM_LppC_lipoprotein-like"/>
    <property type="match status" value="1"/>
</dbReference>
<reference evidence="3 4" key="1">
    <citation type="journal article" date="2019" name="Int. J. Syst. Evol. Microbiol.">
        <title>The Global Catalogue of Microorganisms (GCM) 10K type strain sequencing project: providing services to taxonomists for standard genome sequencing and annotation.</title>
        <authorList>
            <consortium name="The Broad Institute Genomics Platform"/>
            <consortium name="The Broad Institute Genome Sequencing Center for Infectious Disease"/>
            <person name="Wu L."/>
            <person name="Ma J."/>
        </authorList>
    </citation>
    <scope>NUCLEOTIDE SEQUENCE [LARGE SCALE GENOMIC DNA]</scope>
    <source>
        <strain evidence="3 4">JCM 15134</strain>
    </source>
</reference>
<evidence type="ECO:0000256" key="1">
    <source>
        <dbReference type="ARBA" id="ARBA00023136"/>
    </source>
</evidence>
<feature type="chain" id="PRO_5045080951" description="Penicillin-binding protein activator" evidence="2">
    <location>
        <begin position="19"/>
        <end position="465"/>
    </location>
</feature>
<dbReference type="Gene3D" id="3.40.50.2300">
    <property type="match status" value="2"/>
</dbReference>
<dbReference type="SUPFAM" id="SSF53822">
    <property type="entry name" value="Periplasmic binding protein-like I"/>
    <property type="match status" value="1"/>
</dbReference>
<feature type="signal peptide" evidence="2">
    <location>
        <begin position="1"/>
        <end position="18"/>
    </location>
</feature>
<evidence type="ECO:0000313" key="3">
    <source>
        <dbReference type="EMBL" id="GAA0695763.1"/>
    </source>
</evidence>
<dbReference type="Gene3D" id="1.25.40.650">
    <property type="match status" value="1"/>
</dbReference>
<organism evidence="3 4">
    <name type="scientific">Marinobacterium maritimum</name>
    <dbReference type="NCBI Taxonomy" id="500162"/>
    <lineage>
        <taxon>Bacteria</taxon>
        <taxon>Pseudomonadati</taxon>
        <taxon>Pseudomonadota</taxon>
        <taxon>Gammaproteobacteria</taxon>
        <taxon>Oceanospirillales</taxon>
        <taxon>Oceanospirillaceae</taxon>
        <taxon>Marinobacterium</taxon>
    </lineage>
</organism>
<protein>
    <recommendedName>
        <fullName evidence="5">Penicillin-binding protein activator</fullName>
    </recommendedName>
</protein>
<evidence type="ECO:0000256" key="2">
    <source>
        <dbReference type="SAM" id="SignalP"/>
    </source>
</evidence>
<accession>A0ABN1I7U1</accession>
<keyword evidence="4" id="KW-1185">Reference proteome</keyword>
<sequence>MLKVLLWGLLLLPLGSAAQDSAQVERLRQQINTGGGAPASSALEQLWRELQQLPASHLIELSRREDNNYFEQGWFELARDVRLAPAEQRQSQLNAWRLRWFHHPATAWLPHLQQAVPSLAVPETVQRLGALLPLSGEFAEQGREVLAGMRAALDWDRRQGYRVPQLQVFDSAAVDNLPVFVQSLVGTEGPDLLVGPLRAPLTRQLTSAQPLPVLALNRVGGGTFNGYQLDLASDQELRQLVERIRLDGHRRVLLLAPAGEAWVEPLLAWLEPLSRSQGLVIQARLRYEAVPERLRWQLGQVLGINASRQRGQQLAGLLAEPPEQQVRRRQDIDAVLLIARPEAARLIKPVLNYHHADELPVYAGSHLFSGKVDPVRDRDLEGILFCDMPWRLRKRPGSTPSSSFFALGVDAGSVYRALPEMGAGTPGYFEGETGHLRLLEGWRLQRALPCARFVQGQPQLIKPAE</sequence>
<proteinExistence type="predicted"/>
<dbReference type="Pfam" id="PF04348">
    <property type="entry name" value="LppC"/>
    <property type="match status" value="1"/>
</dbReference>
<dbReference type="InterPro" id="IPR007443">
    <property type="entry name" value="LpoA"/>
</dbReference>
<name>A0ABN1I7U1_9GAMM</name>
<dbReference type="PANTHER" id="PTHR38038:SF1">
    <property type="entry name" value="PENICILLIN-BINDING PROTEIN ACTIVATOR LPOA"/>
    <property type="match status" value="1"/>
</dbReference>
<gene>
    <name evidence="3" type="ORF">GCM10009104_24470</name>
</gene>
<dbReference type="PANTHER" id="PTHR38038">
    <property type="entry name" value="PENICILLIN-BINDING PROTEIN ACTIVATOR LPOA"/>
    <property type="match status" value="1"/>
</dbReference>
<keyword evidence="1" id="KW-0472">Membrane</keyword>
<comment type="caution">
    <text evidence="3">The sequence shown here is derived from an EMBL/GenBank/DDBJ whole genome shotgun (WGS) entry which is preliminary data.</text>
</comment>
<dbReference type="EMBL" id="BAAAET010000003">
    <property type="protein sequence ID" value="GAA0695763.1"/>
    <property type="molecule type" value="Genomic_DNA"/>
</dbReference>
<evidence type="ECO:0000313" key="4">
    <source>
        <dbReference type="Proteomes" id="UP001499915"/>
    </source>
</evidence>
<keyword evidence="2" id="KW-0732">Signal</keyword>
<evidence type="ECO:0008006" key="5">
    <source>
        <dbReference type="Google" id="ProtNLM"/>
    </source>
</evidence>
<dbReference type="Proteomes" id="UP001499915">
    <property type="component" value="Unassembled WGS sequence"/>
</dbReference>